<dbReference type="OrthoDB" id="1933825at2759"/>
<evidence type="ECO:0000256" key="1">
    <source>
        <dbReference type="ARBA" id="ARBA00004123"/>
    </source>
</evidence>
<evidence type="ECO:0000256" key="6">
    <source>
        <dbReference type="PROSITE-ProRule" id="PRU00042"/>
    </source>
</evidence>
<feature type="region of interest" description="Disordered" evidence="7">
    <location>
        <begin position="1"/>
        <end position="35"/>
    </location>
</feature>
<dbReference type="FunFam" id="3.30.160.60:FF:001366">
    <property type="entry name" value="Zinc finger protein 2"/>
    <property type="match status" value="1"/>
</dbReference>
<evidence type="ECO:0000313" key="9">
    <source>
        <dbReference type="EMBL" id="KAJ4850221.1"/>
    </source>
</evidence>
<dbReference type="AlphaFoldDB" id="A0A9Q0GL36"/>
<sequence length="246" mass="26753">MLPPSCNLESENDSDRSSQVASSDPSKEENTPSSSVTDLIELQTEHGRHVSLDLSLHFNCSDTTEVKTAGDQNSSEVGAPTAATVPRVFSCNYCRRKFYSSQALGGHQNAHKRERTMAKRAMRMGMFSDRYTSLASLPLHGSVRSLGIKAHAAMHHQSMVPSQHPPPAAAAAKNGPRFEQSYYGMPVFFEDEVGSYWPGSYRHVGEFNRSNAGLELAQNANVNLLAMPPPSGTTTASSVPDLTLRL</sequence>
<comment type="caution">
    <text evidence="9">The sequence shown here is derived from an EMBL/GenBank/DDBJ whole genome shotgun (WGS) entry which is preliminary data.</text>
</comment>
<evidence type="ECO:0000256" key="7">
    <source>
        <dbReference type="SAM" id="MobiDB-lite"/>
    </source>
</evidence>
<dbReference type="InterPro" id="IPR036236">
    <property type="entry name" value="Znf_C2H2_sf"/>
</dbReference>
<keyword evidence="4" id="KW-0862">Zinc</keyword>
<evidence type="ECO:0000256" key="4">
    <source>
        <dbReference type="ARBA" id="ARBA00022833"/>
    </source>
</evidence>
<accession>A0A9Q0GL36</accession>
<dbReference type="PANTHER" id="PTHR47287:SF18">
    <property type="entry name" value="TRANSCRIPTION FACTOR C2H2 FAMILY"/>
    <property type="match status" value="1"/>
</dbReference>
<proteinExistence type="predicted"/>
<dbReference type="InterPro" id="IPR044246">
    <property type="entry name" value="ZFP3-like"/>
</dbReference>
<evidence type="ECO:0000256" key="3">
    <source>
        <dbReference type="ARBA" id="ARBA00022771"/>
    </source>
</evidence>
<keyword evidence="5" id="KW-0539">Nucleus</keyword>
<dbReference type="SUPFAM" id="SSF57667">
    <property type="entry name" value="beta-beta-alpha zinc fingers"/>
    <property type="match status" value="1"/>
</dbReference>
<dbReference type="GO" id="GO:0005634">
    <property type="term" value="C:nucleus"/>
    <property type="evidence" value="ECO:0007669"/>
    <property type="project" value="UniProtKB-SubCell"/>
</dbReference>
<evidence type="ECO:0000256" key="2">
    <source>
        <dbReference type="ARBA" id="ARBA00022723"/>
    </source>
</evidence>
<reference evidence="9" key="2">
    <citation type="journal article" date="2023" name="Plants (Basel)">
        <title>Annotation of the Turnera subulata (Passifloraceae) Draft Genome Reveals the S-Locus Evolved after the Divergence of Turneroideae from Passifloroideae in a Stepwise Manner.</title>
        <authorList>
            <person name="Henning P.M."/>
            <person name="Roalson E.H."/>
            <person name="Mir W."/>
            <person name="McCubbin A.G."/>
            <person name="Shore J.S."/>
        </authorList>
    </citation>
    <scope>NUCLEOTIDE SEQUENCE</scope>
    <source>
        <strain evidence="9">F60SS</strain>
    </source>
</reference>
<keyword evidence="10" id="KW-1185">Reference proteome</keyword>
<dbReference type="GO" id="GO:0008270">
    <property type="term" value="F:zinc ion binding"/>
    <property type="evidence" value="ECO:0007669"/>
    <property type="project" value="UniProtKB-KW"/>
</dbReference>
<protein>
    <recommendedName>
        <fullName evidence="8">C2H2-type domain-containing protein</fullName>
    </recommendedName>
</protein>
<evidence type="ECO:0000259" key="8">
    <source>
        <dbReference type="PROSITE" id="PS50157"/>
    </source>
</evidence>
<gene>
    <name evidence="9" type="ORF">Tsubulata_033543</name>
</gene>
<evidence type="ECO:0000256" key="5">
    <source>
        <dbReference type="ARBA" id="ARBA00023242"/>
    </source>
</evidence>
<dbReference type="PROSITE" id="PS50157">
    <property type="entry name" value="ZINC_FINGER_C2H2_2"/>
    <property type="match status" value="1"/>
</dbReference>
<dbReference type="EMBL" id="JAKUCV010000400">
    <property type="protein sequence ID" value="KAJ4850221.1"/>
    <property type="molecule type" value="Genomic_DNA"/>
</dbReference>
<evidence type="ECO:0000313" key="10">
    <source>
        <dbReference type="Proteomes" id="UP001141552"/>
    </source>
</evidence>
<dbReference type="PANTHER" id="PTHR47287">
    <property type="entry name" value="C2H2 AND C2HC ZINC FINGERS SUPERFAMILY PROTEIN"/>
    <property type="match status" value="1"/>
</dbReference>
<dbReference type="PROSITE" id="PS00028">
    <property type="entry name" value="ZINC_FINGER_C2H2_1"/>
    <property type="match status" value="1"/>
</dbReference>
<name>A0A9Q0GL36_9ROSI</name>
<comment type="subcellular location">
    <subcellularLocation>
        <location evidence="1">Nucleus</location>
    </subcellularLocation>
</comment>
<dbReference type="InterPro" id="IPR013087">
    <property type="entry name" value="Znf_C2H2_type"/>
</dbReference>
<reference evidence="9" key="1">
    <citation type="submission" date="2022-02" db="EMBL/GenBank/DDBJ databases">
        <authorList>
            <person name="Henning P.M."/>
            <person name="McCubbin A.G."/>
            <person name="Shore J.S."/>
        </authorList>
    </citation>
    <scope>NUCLEOTIDE SEQUENCE</scope>
    <source>
        <strain evidence="9">F60SS</strain>
        <tissue evidence="9">Leaves</tissue>
    </source>
</reference>
<dbReference type="GO" id="GO:0009788">
    <property type="term" value="P:negative regulation of abscisic acid-activated signaling pathway"/>
    <property type="evidence" value="ECO:0007669"/>
    <property type="project" value="InterPro"/>
</dbReference>
<keyword evidence="3 6" id="KW-0863">Zinc-finger</keyword>
<organism evidence="9 10">
    <name type="scientific">Turnera subulata</name>
    <dbReference type="NCBI Taxonomy" id="218843"/>
    <lineage>
        <taxon>Eukaryota</taxon>
        <taxon>Viridiplantae</taxon>
        <taxon>Streptophyta</taxon>
        <taxon>Embryophyta</taxon>
        <taxon>Tracheophyta</taxon>
        <taxon>Spermatophyta</taxon>
        <taxon>Magnoliopsida</taxon>
        <taxon>eudicotyledons</taxon>
        <taxon>Gunneridae</taxon>
        <taxon>Pentapetalae</taxon>
        <taxon>rosids</taxon>
        <taxon>fabids</taxon>
        <taxon>Malpighiales</taxon>
        <taxon>Passifloraceae</taxon>
        <taxon>Turnera</taxon>
    </lineage>
</organism>
<dbReference type="Proteomes" id="UP001141552">
    <property type="component" value="Unassembled WGS sequence"/>
</dbReference>
<feature type="domain" description="C2H2-type" evidence="8">
    <location>
        <begin position="89"/>
        <end position="116"/>
    </location>
</feature>
<dbReference type="Gene3D" id="3.30.160.60">
    <property type="entry name" value="Classic Zinc Finger"/>
    <property type="match status" value="1"/>
</dbReference>
<keyword evidence="2" id="KW-0479">Metal-binding</keyword>